<keyword evidence="4" id="KW-1185">Reference proteome</keyword>
<dbReference type="Proteomes" id="UP000008062">
    <property type="component" value="Chromosome 19"/>
</dbReference>
<protein>
    <recommendedName>
        <fullName evidence="2">Translation initiation factor 5A C-terminal domain-containing protein</fullName>
    </recommendedName>
</protein>
<dbReference type="AlphaFoldDB" id="F9XRW8"/>
<feature type="region of interest" description="Disordered" evidence="1">
    <location>
        <begin position="136"/>
        <end position="155"/>
    </location>
</feature>
<dbReference type="GO" id="GO:0045905">
    <property type="term" value="P:positive regulation of translational termination"/>
    <property type="evidence" value="ECO:0007669"/>
    <property type="project" value="InterPro"/>
</dbReference>
<dbReference type="OrthoDB" id="9975114at2759"/>
<dbReference type="Gene3D" id="2.40.50.140">
    <property type="entry name" value="Nucleic acid-binding proteins"/>
    <property type="match status" value="1"/>
</dbReference>
<sequence length="155" mass="16636">MPPLLADPFEGLHREPPTAPALSTPLPPRMPASNSSRSTYKKIIVAGTTCDPICGFCPLPPIITRPDNLEPADFITVTSSPTRSFHTTEAHYCNVGSRSSIPPGLDIDDGFISLMNDDGDTKDDVKVSDDEVGKLFDEHEKDTSTSSLHAPADTS</sequence>
<accession>F9XRW8</accession>
<evidence type="ECO:0000313" key="4">
    <source>
        <dbReference type="Proteomes" id="UP000008062"/>
    </source>
</evidence>
<gene>
    <name evidence="3" type="ORF">MYCGRDRAFT_97962</name>
</gene>
<name>F9XRW8_ZYMTI</name>
<dbReference type="SUPFAM" id="SSF50249">
    <property type="entry name" value="Nucleic acid-binding proteins"/>
    <property type="match status" value="1"/>
</dbReference>
<dbReference type="GO" id="GO:0045901">
    <property type="term" value="P:positive regulation of translational elongation"/>
    <property type="evidence" value="ECO:0007669"/>
    <property type="project" value="InterPro"/>
</dbReference>
<dbReference type="GO" id="GO:0003723">
    <property type="term" value="F:RNA binding"/>
    <property type="evidence" value="ECO:0007669"/>
    <property type="project" value="InterPro"/>
</dbReference>
<organism evidence="3 4">
    <name type="scientific">Zymoseptoria tritici (strain CBS 115943 / IPO323)</name>
    <name type="common">Speckled leaf blotch fungus</name>
    <name type="synonym">Septoria tritici</name>
    <dbReference type="NCBI Taxonomy" id="336722"/>
    <lineage>
        <taxon>Eukaryota</taxon>
        <taxon>Fungi</taxon>
        <taxon>Dikarya</taxon>
        <taxon>Ascomycota</taxon>
        <taxon>Pezizomycotina</taxon>
        <taxon>Dothideomycetes</taxon>
        <taxon>Dothideomycetidae</taxon>
        <taxon>Mycosphaerellales</taxon>
        <taxon>Mycosphaerellaceae</taxon>
        <taxon>Zymoseptoria</taxon>
    </lineage>
</organism>
<dbReference type="InterPro" id="IPR012340">
    <property type="entry name" value="NA-bd_OB-fold"/>
</dbReference>
<evidence type="ECO:0000313" key="3">
    <source>
        <dbReference type="EMBL" id="EGP81991.1"/>
    </source>
</evidence>
<dbReference type="InParanoid" id="F9XRW8"/>
<feature type="compositionally biased region" description="Polar residues" evidence="1">
    <location>
        <begin position="144"/>
        <end position="155"/>
    </location>
</feature>
<evidence type="ECO:0000256" key="1">
    <source>
        <dbReference type="SAM" id="MobiDB-lite"/>
    </source>
</evidence>
<dbReference type="GeneID" id="13399260"/>
<dbReference type="KEGG" id="ztr:MYCGRDRAFT_97962"/>
<feature type="domain" description="Translation initiation factor 5A C-terminal" evidence="2">
    <location>
        <begin position="105"/>
        <end position="135"/>
    </location>
</feature>
<dbReference type="Pfam" id="PF01287">
    <property type="entry name" value="eIF-5a"/>
    <property type="match status" value="1"/>
</dbReference>
<dbReference type="InterPro" id="IPR020189">
    <property type="entry name" value="IF5A_C"/>
</dbReference>
<dbReference type="RefSeq" id="XP_003847015.1">
    <property type="nucleotide sequence ID" value="XM_003846967.1"/>
</dbReference>
<reference evidence="3 4" key="1">
    <citation type="journal article" date="2011" name="PLoS Genet.">
        <title>Finished genome of the fungal wheat pathogen Mycosphaerella graminicola reveals dispensome structure, chromosome plasticity, and stealth pathogenesis.</title>
        <authorList>
            <person name="Goodwin S.B."/>
            <person name="Ben M'barek S."/>
            <person name="Dhillon B."/>
            <person name="Wittenberg A.H.J."/>
            <person name="Crane C.F."/>
            <person name="Hane J.K."/>
            <person name="Foster A.J."/>
            <person name="Van der Lee T.A.J."/>
            <person name="Grimwood J."/>
            <person name="Aerts A."/>
            <person name="Antoniw J."/>
            <person name="Bailey A."/>
            <person name="Bluhm B."/>
            <person name="Bowler J."/>
            <person name="Bristow J."/>
            <person name="van der Burgt A."/>
            <person name="Canto-Canche B."/>
            <person name="Churchill A.C.L."/>
            <person name="Conde-Ferraez L."/>
            <person name="Cools H.J."/>
            <person name="Coutinho P.M."/>
            <person name="Csukai M."/>
            <person name="Dehal P."/>
            <person name="De Wit P."/>
            <person name="Donzelli B."/>
            <person name="van de Geest H.C."/>
            <person name="van Ham R.C.H.J."/>
            <person name="Hammond-Kosack K.E."/>
            <person name="Henrissat B."/>
            <person name="Kilian A."/>
            <person name="Kobayashi A.K."/>
            <person name="Koopmann E."/>
            <person name="Kourmpetis Y."/>
            <person name="Kuzniar A."/>
            <person name="Lindquist E."/>
            <person name="Lombard V."/>
            <person name="Maliepaard C."/>
            <person name="Martins N."/>
            <person name="Mehrabi R."/>
            <person name="Nap J.P.H."/>
            <person name="Ponomarenko A."/>
            <person name="Rudd J.J."/>
            <person name="Salamov A."/>
            <person name="Schmutz J."/>
            <person name="Schouten H.J."/>
            <person name="Shapiro H."/>
            <person name="Stergiopoulos I."/>
            <person name="Torriani S.F.F."/>
            <person name="Tu H."/>
            <person name="de Vries R.P."/>
            <person name="Waalwijk C."/>
            <person name="Ware S.B."/>
            <person name="Wiebenga A."/>
            <person name="Zwiers L.-H."/>
            <person name="Oliver R.P."/>
            <person name="Grigoriev I.V."/>
            <person name="Kema G.H.J."/>
        </authorList>
    </citation>
    <scope>NUCLEOTIDE SEQUENCE [LARGE SCALE GENOMIC DNA]</scope>
    <source>
        <strain evidence="4">CBS 115943 / IPO323</strain>
    </source>
</reference>
<feature type="region of interest" description="Disordered" evidence="1">
    <location>
        <begin position="1"/>
        <end position="35"/>
    </location>
</feature>
<dbReference type="EMBL" id="CM001214">
    <property type="protein sequence ID" value="EGP81991.1"/>
    <property type="molecule type" value="Genomic_DNA"/>
</dbReference>
<dbReference type="GO" id="GO:0003746">
    <property type="term" value="F:translation elongation factor activity"/>
    <property type="evidence" value="ECO:0007669"/>
    <property type="project" value="InterPro"/>
</dbReference>
<proteinExistence type="predicted"/>
<dbReference type="GO" id="GO:0043022">
    <property type="term" value="F:ribosome binding"/>
    <property type="evidence" value="ECO:0007669"/>
    <property type="project" value="InterPro"/>
</dbReference>
<dbReference type="HOGENOM" id="CLU_1696899_0_0_1"/>
<evidence type="ECO:0000259" key="2">
    <source>
        <dbReference type="Pfam" id="PF01287"/>
    </source>
</evidence>